<keyword evidence="2" id="KW-1185">Reference proteome</keyword>
<accession>A0ABT5UFC1</accession>
<dbReference type="EMBL" id="JAPMOU010000051">
    <property type="protein sequence ID" value="MDE1465080.1"/>
    <property type="molecule type" value="Genomic_DNA"/>
</dbReference>
<evidence type="ECO:0000313" key="2">
    <source>
        <dbReference type="Proteomes" id="UP001528823"/>
    </source>
</evidence>
<organism evidence="1 2">
    <name type="scientific">Spartinivicinus poritis</name>
    <dbReference type="NCBI Taxonomy" id="2994640"/>
    <lineage>
        <taxon>Bacteria</taxon>
        <taxon>Pseudomonadati</taxon>
        <taxon>Pseudomonadota</taxon>
        <taxon>Gammaproteobacteria</taxon>
        <taxon>Oceanospirillales</taxon>
        <taxon>Zooshikellaceae</taxon>
        <taxon>Spartinivicinus</taxon>
    </lineage>
</organism>
<dbReference type="Pfam" id="PF05488">
    <property type="entry name" value="PAAR_motif"/>
    <property type="match status" value="1"/>
</dbReference>
<reference evidence="1 2" key="1">
    <citation type="submission" date="2022-11" db="EMBL/GenBank/DDBJ databases">
        <title>Spartinivicinus poritis sp. nov., isolated from scleractinian coral Porites lutea.</title>
        <authorList>
            <person name="Zhang G."/>
            <person name="Cai L."/>
            <person name="Wei Q."/>
        </authorList>
    </citation>
    <scope>NUCLEOTIDE SEQUENCE [LARGE SCALE GENOMIC DNA]</scope>
    <source>
        <strain evidence="1 2">A2-2</strain>
    </source>
</reference>
<dbReference type="InterPro" id="IPR008727">
    <property type="entry name" value="PAAR_motif"/>
</dbReference>
<dbReference type="Proteomes" id="UP001528823">
    <property type="component" value="Unassembled WGS sequence"/>
</dbReference>
<sequence>MPAIAILGSICTGHGCWPPRANSEGEPLHTINGKPVHCKGHGWLPHTCPAIPETHAGVTTSGNPNHIINGKPVARVGDSVSCGSTIATGESLHQVKE</sequence>
<gene>
    <name evidence="1" type="ORF">ORQ98_24260</name>
</gene>
<dbReference type="RefSeq" id="WP_274691391.1">
    <property type="nucleotide sequence ID" value="NZ_JAPMOU010000051.1"/>
</dbReference>
<comment type="caution">
    <text evidence="1">The sequence shown here is derived from an EMBL/GenBank/DDBJ whole genome shotgun (WGS) entry which is preliminary data.</text>
</comment>
<proteinExistence type="predicted"/>
<dbReference type="CDD" id="cd14737">
    <property type="entry name" value="PAAR_1"/>
    <property type="match status" value="1"/>
</dbReference>
<evidence type="ECO:0000313" key="1">
    <source>
        <dbReference type="EMBL" id="MDE1465080.1"/>
    </source>
</evidence>
<dbReference type="Gene3D" id="2.60.200.60">
    <property type="match status" value="1"/>
</dbReference>
<protein>
    <submittedName>
        <fullName evidence="1">PAAR domain-containing protein</fullName>
    </submittedName>
</protein>
<name>A0ABT5UFC1_9GAMM</name>